<dbReference type="InterPro" id="IPR036388">
    <property type="entry name" value="WH-like_DNA-bd_sf"/>
</dbReference>
<dbReference type="AlphaFoldDB" id="A0A3N0CD80"/>
<feature type="domain" description="LexA repressor DNA-binding" evidence="2">
    <location>
        <begin position="100"/>
        <end position="163"/>
    </location>
</feature>
<dbReference type="InterPro" id="IPR006199">
    <property type="entry name" value="LexA_DNA-bd_dom"/>
</dbReference>
<dbReference type="GO" id="GO:0006508">
    <property type="term" value="P:proteolysis"/>
    <property type="evidence" value="ECO:0007669"/>
    <property type="project" value="InterPro"/>
</dbReference>
<feature type="region of interest" description="Disordered" evidence="1">
    <location>
        <begin position="169"/>
        <end position="210"/>
    </location>
</feature>
<feature type="compositionally biased region" description="Low complexity" evidence="1">
    <location>
        <begin position="9"/>
        <end position="35"/>
    </location>
</feature>
<feature type="compositionally biased region" description="Basic and acidic residues" evidence="1">
    <location>
        <begin position="46"/>
        <end position="62"/>
    </location>
</feature>
<dbReference type="InterPro" id="IPR036390">
    <property type="entry name" value="WH_DNA-bd_sf"/>
</dbReference>
<keyword evidence="4" id="KW-1185">Reference proteome</keyword>
<protein>
    <recommendedName>
        <fullName evidence="2">LexA repressor DNA-binding domain-containing protein</fullName>
    </recommendedName>
</protein>
<gene>
    <name evidence="3" type="ORF">EFK50_16600</name>
</gene>
<feature type="compositionally biased region" description="Basic and acidic residues" evidence="1">
    <location>
        <begin position="69"/>
        <end position="94"/>
    </location>
</feature>
<evidence type="ECO:0000313" key="4">
    <source>
        <dbReference type="Proteomes" id="UP000267128"/>
    </source>
</evidence>
<dbReference type="Proteomes" id="UP000267128">
    <property type="component" value="Unassembled WGS sequence"/>
</dbReference>
<evidence type="ECO:0000313" key="3">
    <source>
        <dbReference type="EMBL" id="RNL61006.1"/>
    </source>
</evidence>
<dbReference type="Gene3D" id="1.10.10.10">
    <property type="entry name" value="Winged helix-like DNA-binding domain superfamily/Winged helix DNA-binding domain"/>
    <property type="match status" value="1"/>
</dbReference>
<dbReference type="Pfam" id="PF01726">
    <property type="entry name" value="LexA_DNA_bind"/>
    <property type="match status" value="1"/>
</dbReference>
<accession>A0A3N0CD80</accession>
<evidence type="ECO:0000259" key="2">
    <source>
        <dbReference type="Pfam" id="PF01726"/>
    </source>
</evidence>
<dbReference type="EMBL" id="RJSE01000008">
    <property type="protein sequence ID" value="RNL61006.1"/>
    <property type="molecule type" value="Genomic_DNA"/>
</dbReference>
<comment type="caution">
    <text evidence="3">The sequence shown here is derived from an EMBL/GenBank/DDBJ whole genome shotgun (WGS) entry which is preliminary data.</text>
</comment>
<organism evidence="3 4">
    <name type="scientific">Nocardioides marmoriginsengisoli</name>
    <dbReference type="NCBI Taxonomy" id="661483"/>
    <lineage>
        <taxon>Bacteria</taxon>
        <taxon>Bacillati</taxon>
        <taxon>Actinomycetota</taxon>
        <taxon>Actinomycetes</taxon>
        <taxon>Propionibacteriales</taxon>
        <taxon>Nocardioidaceae</taxon>
        <taxon>Nocardioides</taxon>
    </lineage>
</organism>
<feature type="region of interest" description="Disordered" evidence="1">
    <location>
        <begin position="1"/>
        <end position="102"/>
    </location>
</feature>
<evidence type="ECO:0000256" key="1">
    <source>
        <dbReference type="SAM" id="MobiDB-lite"/>
    </source>
</evidence>
<proteinExistence type="predicted"/>
<dbReference type="OrthoDB" id="9802364at2"/>
<sequence length="210" mass="23286">MTSTLSGTRSWVRSVRASPSPRAPTAAPPGSTSSRRGSRRCGLRGVRRDDSALPGPRHDDRRRCRHRLRDPPRRETRSDCRTDRRPVDRDDRRGRPQVTDPLTARQAQILEFLRTFITTNGYPPSLRQVCAGVGLKSTATVSRQLFELQAKGHIHREPTQPRALVVLAPDEQPAPDRPVPPRPLCVVPDDTSTVPPAPRTLATNPEGDPA</sequence>
<name>A0A3N0CD80_9ACTN</name>
<dbReference type="GO" id="GO:0004252">
    <property type="term" value="F:serine-type endopeptidase activity"/>
    <property type="evidence" value="ECO:0007669"/>
    <property type="project" value="InterPro"/>
</dbReference>
<reference evidence="3 4" key="1">
    <citation type="submission" date="2018-11" db="EMBL/GenBank/DDBJ databases">
        <authorList>
            <person name="Li F."/>
        </authorList>
    </citation>
    <scope>NUCLEOTIDE SEQUENCE [LARGE SCALE GENOMIC DNA]</scope>
    <source>
        <strain evidence="3 4">Gsoil 097</strain>
    </source>
</reference>
<dbReference type="SUPFAM" id="SSF46785">
    <property type="entry name" value="Winged helix' DNA-binding domain"/>
    <property type="match status" value="1"/>
</dbReference>